<dbReference type="PANTHER" id="PTHR32322">
    <property type="entry name" value="INNER MEMBRANE TRANSPORTER"/>
    <property type="match status" value="1"/>
</dbReference>
<organism evidence="8 9">
    <name type="scientific">Paracoccus mangrovi</name>
    <dbReference type="NCBI Taxonomy" id="1715645"/>
    <lineage>
        <taxon>Bacteria</taxon>
        <taxon>Pseudomonadati</taxon>
        <taxon>Pseudomonadota</taxon>
        <taxon>Alphaproteobacteria</taxon>
        <taxon>Rhodobacterales</taxon>
        <taxon>Paracoccaceae</taxon>
        <taxon>Paracoccus</taxon>
    </lineage>
</organism>
<dbReference type="InterPro" id="IPR050638">
    <property type="entry name" value="AA-Vitamin_Transporters"/>
</dbReference>
<comment type="similarity">
    <text evidence="2">Belongs to the EamA transporter family.</text>
</comment>
<feature type="transmembrane region" description="Helical" evidence="6">
    <location>
        <begin position="225"/>
        <end position="245"/>
    </location>
</feature>
<evidence type="ECO:0000256" key="2">
    <source>
        <dbReference type="ARBA" id="ARBA00007362"/>
    </source>
</evidence>
<keyword evidence="9" id="KW-1185">Reference proteome</keyword>
<comment type="caution">
    <text evidence="8">The sequence shown here is derived from an EMBL/GenBank/DDBJ whole genome shotgun (WGS) entry which is preliminary data.</text>
</comment>
<dbReference type="Pfam" id="PF00892">
    <property type="entry name" value="EamA"/>
    <property type="match status" value="2"/>
</dbReference>
<name>A0ABV7R668_9RHOB</name>
<evidence type="ECO:0000256" key="6">
    <source>
        <dbReference type="SAM" id="Phobius"/>
    </source>
</evidence>
<feature type="transmembrane region" description="Helical" evidence="6">
    <location>
        <begin position="134"/>
        <end position="158"/>
    </location>
</feature>
<feature type="transmembrane region" description="Helical" evidence="6">
    <location>
        <begin position="51"/>
        <end position="71"/>
    </location>
</feature>
<feature type="transmembrane region" description="Helical" evidence="6">
    <location>
        <begin position="290"/>
        <end position="308"/>
    </location>
</feature>
<dbReference type="EMBL" id="JBHRXJ010000009">
    <property type="protein sequence ID" value="MFC3529063.1"/>
    <property type="molecule type" value="Genomic_DNA"/>
</dbReference>
<feature type="domain" description="EamA" evidence="7">
    <location>
        <begin position="48"/>
        <end position="181"/>
    </location>
</feature>
<dbReference type="RefSeq" id="WP_377744912.1">
    <property type="nucleotide sequence ID" value="NZ_JBHRXJ010000009.1"/>
</dbReference>
<evidence type="ECO:0000313" key="9">
    <source>
        <dbReference type="Proteomes" id="UP001595721"/>
    </source>
</evidence>
<feature type="transmembrane region" description="Helical" evidence="6">
    <location>
        <begin position="109"/>
        <end position="128"/>
    </location>
</feature>
<reference evidence="9" key="1">
    <citation type="journal article" date="2019" name="Int. J. Syst. Evol. Microbiol.">
        <title>The Global Catalogue of Microorganisms (GCM) 10K type strain sequencing project: providing services to taxonomists for standard genome sequencing and annotation.</title>
        <authorList>
            <consortium name="The Broad Institute Genomics Platform"/>
            <consortium name="The Broad Institute Genome Sequencing Center for Infectious Disease"/>
            <person name="Wu L."/>
            <person name="Ma J."/>
        </authorList>
    </citation>
    <scope>NUCLEOTIDE SEQUENCE [LARGE SCALE GENOMIC DNA]</scope>
    <source>
        <strain evidence="9">KCTC 42899</strain>
    </source>
</reference>
<feature type="transmembrane region" description="Helical" evidence="6">
    <location>
        <begin position="314"/>
        <end position="332"/>
    </location>
</feature>
<gene>
    <name evidence="8" type="ORF">ACFOMH_12845</name>
</gene>
<feature type="domain" description="EamA" evidence="7">
    <location>
        <begin position="197"/>
        <end position="332"/>
    </location>
</feature>
<evidence type="ECO:0000256" key="3">
    <source>
        <dbReference type="ARBA" id="ARBA00022692"/>
    </source>
</evidence>
<proteinExistence type="inferred from homology"/>
<dbReference type="PANTHER" id="PTHR32322:SF2">
    <property type="entry name" value="EAMA DOMAIN-CONTAINING PROTEIN"/>
    <property type="match status" value="1"/>
</dbReference>
<keyword evidence="5 6" id="KW-0472">Membrane</keyword>
<keyword evidence="3 6" id="KW-0812">Transmembrane</keyword>
<evidence type="ECO:0000256" key="1">
    <source>
        <dbReference type="ARBA" id="ARBA00004141"/>
    </source>
</evidence>
<dbReference type="InterPro" id="IPR000620">
    <property type="entry name" value="EamA_dom"/>
</dbReference>
<feature type="transmembrane region" description="Helical" evidence="6">
    <location>
        <begin position="165"/>
        <end position="182"/>
    </location>
</feature>
<comment type="subcellular location">
    <subcellularLocation>
        <location evidence="1">Membrane</location>
        <topology evidence="1">Multi-pass membrane protein</topology>
    </subcellularLocation>
</comment>
<dbReference type="InterPro" id="IPR037185">
    <property type="entry name" value="EmrE-like"/>
</dbReference>
<dbReference type="Proteomes" id="UP001595721">
    <property type="component" value="Unassembled WGS sequence"/>
</dbReference>
<evidence type="ECO:0000259" key="7">
    <source>
        <dbReference type="Pfam" id="PF00892"/>
    </source>
</evidence>
<evidence type="ECO:0000256" key="4">
    <source>
        <dbReference type="ARBA" id="ARBA00022989"/>
    </source>
</evidence>
<evidence type="ECO:0000256" key="5">
    <source>
        <dbReference type="ARBA" id="ARBA00023136"/>
    </source>
</evidence>
<dbReference type="SUPFAM" id="SSF103481">
    <property type="entry name" value="Multidrug resistance efflux transporter EmrE"/>
    <property type="match status" value="1"/>
</dbReference>
<protein>
    <submittedName>
        <fullName evidence="8">DMT family transporter</fullName>
    </submittedName>
</protein>
<sequence length="334" mass="35001">MTKTTSDAQAGNLRKIAMPAPPQAVSGATQIAPAQTASLPHTRRESLRGHAAMLAFSILIAGSFSLGARVANLIDPVAITAIRFVLASAVVGAYAILAGPGLPGRAFAAPWRYLVLGGLYAAYFVLMFEGLKTALPVSAAAVFALTPLMAAGFGWMLLRQITSPRMALALGMGAFGCLWVIFRGDMAALSRLEFGRGEAIYLLGCAAHALYTPMVRRLNRGERPVVFTFGTLVAGALILLIWGRGAIGATDWANLPAIVWITLVYVAVFATAATVVLVQFASLRLPAAKVMAYTYLTPVWVIALEGVLTGALPGVVVLPGIAAITLALILLLKD</sequence>
<keyword evidence="4 6" id="KW-1133">Transmembrane helix</keyword>
<accession>A0ABV7R668</accession>
<evidence type="ECO:0000313" key="8">
    <source>
        <dbReference type="EMBL" id="MFC3529063.1"/>
    </source>
</evidence>
<feature type="transmembrane region" description="Helical" evidence="6">
    <location>
        <begin position="257"/>
        <end position="278"/>
    </location>
</feature>
<feature type="transmembrane region" description="Helical" evidence="6">
    <location>
        <begin position="77"/>
        <end position="97"/>
    </location>
</feature>